<protein>
    <submittedName>
        <fullName evidence="3">FMN-binding protein</fullName>
    </submittedName>
</protein>
<dbReference type="RefSeq" id="WP_050373955.1">
    <property type="nucleotide sequence ID" value="NZ_KQ257831.1"/>
</dbReference>
<dbReference type="PATRIC" id="fig|42234.21.peg.6919"/>
<evidence type="ECO:0000256" key="1">
    <source>
        <dbReference type="SAM" id="MobiDB-lite"/>
    </source>
</evidence>
<gene>
    <name evidence="3" type="ORF">IQ63_33580</name>
</gene>
<evidence type="ECO:0000313" key="3">
    <source>
        <dbReference type="EMBL" id="KND28282.1"/>
    </source>
</evidence>
<feature type="region of interest" description="Disordered" evidence="1">
    <location>
        <begin position="38"/>
        <end position="64"/>
    </location>
</feature>
<sequence>MHPLRRRHPLRRVVLTSAATVSGLVLLLSLKPHTAPGAAAAEAAPLPSTATGTATGAPAPTRYGPVRVRVTVSAGRITGVTVLAHPDGNPRDEQINAYAVPRLTRETLTAQSARVDTVSGATYTSGGYRRSLQSALDSLAG</sequence>
<proteinExistence type="predicted"/>
<dbReference type="PROSITE" id="PS51318">
    <property type="entry name" value="TAT"/>
    <property type="match status" value="1"/>
</dbReference>
<dbReference type="InterPro" id="IPR007329">
    <property type="entry name" value="FMN-bd"/>
</dbReference>
<evidence type="ECO:0000259" key="2">
    <source>
        <dbReference type="SMART" id="SM00900"/>
    </source>
</evidence>
<dbReference type="Gene3D" id="3.90.1010.20">
    <property type="match status" value="1"/>
</dbReference>
<dbReference type="InterPro" id="IPR006311">
    <property type="entry name" value="TAT_signal"/>
</dbReference>
<comment type="caution">
    <text evidence="3">The sequence shown here is derived from an EMBL/GenBank/DDBJ whole genome shotgun (WGS) entry which is preliminary data.</text>
</comment>
<evidence type="ECO:0000313" key="4">
    <source>
        <dbReference type="Proteomes" id="UP000037151"/>
    </source>
</evidence>
<dbReference type="SMART" id="SM00900">
    <property type="entry name" value="FMN_bind"/>
    <property type="match status" value="1"/>
</dbReference>
<dbReference type="Proteomes" id="UP000037151">
    <property type="component" value="Unassembled WGS sequence"/>
</dbReference>
<dbReference type="AlphaFoldDB" id="A0A0L0JR89"/>
<feature type="domain" description="FMN-binding" evidence="2">
    <location>
        <begin position="62"/>
        <end position="139"/>
    </location>
</feature>
<organism evidence="3 4">
    <name type="scientific">Streptomyces acidiscabies</name>
    <dbReference type="NCBI Taxonomy" id="42234"/>
    <lineage>
        <taxon>Bacteria</taxon>
        <taxon>Bacillati</taxon>
        <taxon>Actinomycetota</taxon>
        <taxon>Actinomycetes</taxon>
        <taxon>Kitasatosporales</taxon>
        <taxon>Streptomycetaceae</taxon>
        <taxon>Streptomyces</taxon>
    </lineage>
</organism>
<dbReference type="GO" id="GO:0016020">
    <property type="term" value="C:membrane"/>
    <property type="evidence" value="ECO:0007669"/>
    <property type="project" value="InterPro"/>
</dbReference>
<name>A0A0L0JR89_9ACTN</name>
<dbReference type="OrthoDB" id="8099475at2"/>
<dbReference type="Pfam" id="PF04205">
    <property type="entry name" value="FMN_bind"/>
    <property type="match status" value="1"/>
</dbReference>
<dbReference type="GO" id="GO:0010181">
    <property type="term" value="F:FMN binding"/>
    <property type="evidence" value="ECO:0007669"/>
    <property type="project" value="InterPro"/>
</dbReference>
<reference evidence="4" key="1">
    <citation type="submission" date="2014-07" db="EMBL/GenBank/DDBJ databases">
        <title>Genome sequencing of plant-pathogenic Streptomyces species.</title>
        <authorList>
            <person name="Harrison J."/>
            <person name="Sapp M."/>
            <person name="Thwaites R."/>
            <person name="Studholme D.J."/>
        </authorList>
    </citation>
    <scope>NUCLEOTIDE SEQUENCE [LARGE SCALE GENOMIC DNA]</scope>
    <source>
        <strain evidence="4">NCPPB 4445</strain>
    </source>
</reference>
<dbReference type="EMBL" id="JPPY01000190">
    <property type="protein sequence ID" value="KND28282.1"/>
    <property type="molecule type" value="Genomic_DNA"/>
</dbReference>
<accession>A0A0L0JR89</accession>